<evidence type="ECO:0000256" key="5">
    <source>
        <dbReference type="ARBA" id="ARBA00022491"/>
    </source>
</evidence>
<dbReference type="GO" id="GO:0005634">
    <property type="term" value="C:nucleus"/>
    <property type="evidence" value="ECO:0007669"/>
    <property type="project" value="UniProtKB-SubCell"/>
</dbReference>
<gene>
    <name evidence="15" type="primary">tfec</name>
</gene>
<dbReference type="Proteomes" id="UP000694891">
    <property type="component" value="Unplaced"/>
</dbReference>
<proteinExistence type="inferred from homology"/>
<evidence type="ECO:0000259" key="13">
    <source>
        <dbReference type="PROSITE" id="PS50888"/>
    </source>
</evidence>
<dbReference type="InterPro" id="IPR036638">
    <property type="entry name" value="HLH_DNA-bd_sf"/>
</dbReference>
<evidence type="ECO:0000256" key="2">
    <source>
        <dbReference type="ARBA" id="ARBA00004496"/>
    </source>
</evidence>
<evidence type="ECO:0000256" key="4">
    <source>
        <dbReference type="ARBA" id="ARBA00019430"/>
    </source>
</evidence>
<dbReference type="InterPro" id="IPR011598">
    <property type="entry name" value="bHLH_dom"/>
</dbReference>
<dbReference type="Pfam" id="PF11851">
    <property type="entry name" value="DUF3371"/>
    <property type="match status" value="1"/>
</dbReference>
<feature type="domain" description="BHLH" evidence="13">
    <location>
        <begin position="242"/>
        <end position="295"/>
    </location>
</feature>
<evidence type="ECO:0000256" key="3">
    <source>
        <dbReference type="ARBA" id="ARBA00008289"/>
    </source>
</evidence>
<evidence type="ECO:0000256" key="1">
    <source>
        <dbReference type="ARBA" id="ARBA00004123"/>
    </source>
</evidence>
<evidence type="ECO:0000256" key="12">
    <source>
        <dbReference type="SAM" id="MobiDB-lite"/>
    </source>
</evidence>
<dbReference type="GeneID" id="103369355"/>
<dbReference type="Pfam" id="PF15951">
    <property type="entry name" value="MITF_TFEB_C_3_N"/>
    <property type="match status" value="1"/>
</dbReference>
<dbReference type="AlphaFoldDB" id="A0A9Y4NFF5"/>
<dbReference type="PROSITE" id="PS50888">
    <property type="entry name" value="BHLH"/>
    <property type="match status" value="1"/>
</dbReference>
<feature type="region of interest" description="Disordered" evidence="12">
    <location>
        <begin position="353"/>
        <end position="385"/>
    </location>
</feature>
<keyword evidence="10" id="KW-0539">Nucleus</keyword>
<organism evidence="14 15">
    <name type="scientific">Stegastes partitus</name>
    <name type="common">bicolor damselfish</name>
    <dbReference type="NCBI Taxonomy" id="144197"/>
    <lineage>
        <taxon>Eukaryota</taxon>
        <taxon>Metazoa</taxon>
        <taxon>Chordata</taxon>
        <taxon>Craniata</taxon>
        <taxon>Vertebrata</taxon>
        <taxon>Euteleostomi</taxon>
        <taxon>Actinopterygii</taxon>
        <taxon>Neopterygii</taxon>
        <taxon>Teleostei</taxon>
        <taxon>Neoteleostei</taxon>
        <taxon>Acanthomorphata</taxon>
        <taxon>Ovalentaria</taxon>
        <taxon>Pomacentridae</taxon>
        <taxon>Stegastes</taxon>
    </lineage>
</organism>
<name>A0A9Y4NFF5_9TELE</name>
<dbReference type="Pfam" id="PF00010">
    <property type="entry name" value="HLH"/>
    <property type="match status" value="1"/>
</dbReference>
<keyword evidence="11" id="KW-0175">Coiled coil</keyword>
<evidence type="ECO:0000256" key="10">
    <source>
        <dbReference type="ARBA" id="ARBA00023242"/>
    </source>
</evidence>
<evidence type="ECO:0000256" key="6">
    <source>
        <dbReference type="ARBA" id="ARBA00023015"/>
    </source>
</evidence>
<evidence type="ECO:0000256" key="9">
    <source>
        <dbReference type="ARBA" id="ARBA00023163"/>
    </source>
</evidence>
<dbReference type="GO" id="GO:0000981">
    <property type="term" value="F:DNA-binding transcription factor activity, RNA polymerase II-specific"/>
    <property type="evidence" value="ECO:0007669"/>
    <property type="project" value="TreeGrafter"/>
</dbReference>
<dbReference type="InterPro" id="IPR021802">
    <property type="entry name" value="MiT/TFE_C"/>
</dbReference>
<evidence type="ECO:0000256" key="8">
    <source>
        <dbReference type="ARBA" id="ARBA00023159"/>
    </source>
</evidence>
<dbReference type="GO" id="GO:0000978">
    <property type="term" value="F:RNA polymerase II cis-regulatory region sequence-specific DNA binding"/>
    <property type="evidence" value="ECO:0007669"/>
    <property type="project" value="TreeGrafter"/>
</dbReference>
<dbReference type="PANTHER" id="PTHR45776">
    <property type="entry name" value="MIP04163P"/>
    <property type="match status" value="1"/>
</dbReference>
<comment type="similarity">
    <text evidence="3">Belongs to the MiT/TFE family.</text>
</comment>
<dbReference type="PANTHER" id="PTHR45776:SF1">
    <property type="entry name" value="TRANSCRIPTION FACTOR EC"/>
    <property type="match status" value="1"/>
</dbReference>
<feature type="region of interest" description="Disordered" evidence="12">
    <location>
        <begin position="446"/>
        <end position="484"/>
    </location>
</feature>
<dbReference type="RefSeq" id="XP_008296270.1">
    <property type="nucleotide sequence ID" value="XM_008298048.1"/>
</dbReference>
<accession>A0A9Y4NFF5</accession>
<evidence type="ECO:0000256" key="11">
    <source>
        <dbReference type="SAM" id="Coils"/>
    </source>
</evidence>
<keyword evidence="7" id="KW-0238">DNA-binding</keyword>
<dbReference type="CTD" id="22797"/>
<feature type="compositionally biased region" description="Low complexity" evidence="12">
    <location>
        <begin position="465"/>
        <end position="484"/>
    </location>
</feature>
<reference evidence="15" key="1">
    <citation type="submission" date="2025-08" db="UniProtKB">
        <authorList>
            <consortium name="RefSeq"/>
        </authorList>
    </citation>
    <scope>IDENTIFICATION</scope>
</reference>
<keyword evidence="8" id="KW-0010">Activator</keyword>
<dbReference type="CDD" id="cd18925">
    <property type="entry name" value="bHLHzip_TFEC"/>
    <property type="match status" value="1"/>
</dbReference>
<keyword evidence="5" id="KW-0678">Repressor</keyword>
<feature type="compositionally biased region" description="Low complexity" evidence="12">
    <location>
        <begin position="354"/>
        <end position="379"/>
    </location>
</feature>
<dbReference type="InterPro" id="IPR031867">
    <property type="entry name" value="MiT/TFE_N"/>
</dbReference>
<dbReference type="GO" id="GO:0005737">
    <property type="term" value="C:cytoplasm"/>
    <property type="evidence" value="ECO:0007669"/>
    <property type="project" value="UniProtKB-SubCell"/>
</dbReference>
<dbReference type="FunFam" id="4.10.280.10:FF:000003">
    <property type="entry name" value="microphthalmia-associated transcription factor isoform X1"/>
    <property type="match status" value="1"/>
</dbReference>
<dbReference type="SUPFAM" id="SSF47459">
    <property type="entry name" value="HLH, helix-loop-helix DNA-binding domain"/>
    <property type="match status" value="1"/>
</dbReference>
<comment type="subcellular location">
    <subcellularLocation>
        <location evidence="2">Cytoplasm</location>
    </subcellularLocation>
    <subcellularLocation>
        <location evidence="1">Nucleus</location>
    </subcellularLocation>
</comment>
<keyword evidence="14" id="KW-1185">Reference proteome</keyword>
<keyword evidence="9" id="KW-0804">Transcription</keyword>
<keyword evidence="6" id="KW-0805">Transcription regulation</keyword>
<evidence type="ECO:0000313" key="15">
    <source>
        <dbReference type="RefSeq" id="XP_008296270.1"/>
    </source>
</evidence>
<evidence type="ECO:0000256" key="7">
    <source>
        <dbReference type="ARBA" id="ARBA00023125"/>
    </source>
</evidence>
<feature type="coiled-coil region" evidence="11">
    <location>
        <begin position="295"/>
        <end position="329"/>
    </location>
</feature>
<evidence type="ECO:0000313" key="14">
    <source>
        <dbReference type="Proteomes" id="UP000694891"/>
    </source>
</evidence>
<dbReference type="SMART" id="SM00353">
    <property type="entry name" value="HLH"/>
    <property type="match status" value="1"/>
</dbReference>
<dbReference type="Gene3D" id="4.10.280.10">
    <property type="entry name" value="Helix-loop-helix DNA-binding domain"/>
    <property type="match status" value="1"/>
</dbReference>
<dbReference type="GO" id="GO:0046983">
    <property type="term" value="F:protein dimerization activity"/>
    <property type="evidence" value="ECO:0007669"/>
    <property type="project" value="InterPro"/>
</dbReference>
<protein>
    <recommendedName>
        <fullName evidence="4">Transcription factor EC</fullName>
    </recommendedName>
</protein>
<sequence>MFRPCYGPDSQWVGSQTDDGQALYDAGPHPHSWPQFFSPSFSDTVHHSRPYGGSYTRAQPPVWWQPKSTWTVQSRLENSKFHLHQSQNQPVKQYLTLGTKLASSAGSGHAVPHPHTPGQPLATVPIMRNGHMPSVSDGSNPNSPVTLLTMANHDSEFPMDEVIDDLISLESGFNDGGLDCMEPNIIMQNNVSLSSSMLDVYGGEQGMNAPNGGMSPTSNPTKLTVKREYTEHDTRVMAKERQKKDNHNLIERRRRYNINYRIKELGTLIPKSNDPDMRWNKGTILKASVEYIRWLQKEQQHARELESRQKKLEQANRRLLLRIQELEIQARAHGLPNMATALGTVELSSHLLKQQQQQQQQQQQSPPQAQQQQQQQQPPLYQEDPNSDYLQRIAVVTGVPSIATGPQEHIAGADACTTFSDPLSHFTDFFTATLKEEHPLDEILMDDPLSPFGTDPLLSAGSPGAASKDSSRRSSFSSAEGDDL</sequence>